<accession>A0A0E9NHQ0</accession>
<dbReference type="AlphaFoldDB" id="A0A0E9NHQ0"/>
<comment type="caution">
    <text evidence="2">The sequence shown here is derived from an EMBL/GenBank/DDBJ whole genome shotgun (WGS) entry which is preliminary data.</text>
</comment>
<dbReference type="EMBL" id="BACD03000018">
    <property type="protein sequence ID" value="GAO48925.1"/>
    <property type="molecule type" value="Genomic_DNA"/>
</dbReference>
<reference evidence="2 3" key="2">
    <citation type="journal article" date="2014" name="J. Gen. Appl. Microbiol.">
        <title>The early diverging ascomycetous budding yeast Saitoella complicata has three histone deacetylases belonging to the Clr6, Hos2, and Rpd3 lineages.</title>
        <authorList>
            <person name="Nishida H."/>
            <person name="Matsumoto T."/>
            <person name="Kondo S."/>
            <person name="Hamamoto M."/>
            <person name="Yoshikawa H."/>
        </authorList>
    </citation>
    <scope>NUCLEOTIDE SEQUENCE [LARGE SCALE GENOMIC DNA]</scope>
    <source>
        <strain evidence="2 3">NRRL Y-17804</strain>
    </source>
</reference>
<dbReference type="InterPro" id="IPR000182">
    <property type="entry name" value="GNAT_dom"/>
</dbReference>
<gene>
    <name evidence="2" type="ORF">G7K_3087-t1</name>
</gene>
<protein>
    <recommendedName>
        <fullName evidence="1">N-acetyltransferase domain-containing protein</fullName>
    </recommendedName>
</protein>
<proteinExistence type="predicted"/>
<dbReference type="PROSITE" id="PS51186">
    <property type="entry name" value="GNAT"/>
    <property type="match status" value="1"/>
</dbReference>
<dbReference type="GO" id="GO:0016747">
    <property type="term" value="F:acyltransferase activity, transferring groups other than amino-acyl groups"/>
    <property type="evidence" value="ECO:0007669"/>
    <property type="project" value="InterPro"/>
</dbReference>
<organism evidence="2 3">
    <name type="scientific">Saitoella complicata (strain BCRC 22490 / CBS 7301 / JCM 7358 / NBRC 10748 / NRRL Y-17804)</name>
    <dbReference type="NCBI Taxonomy" id="698492"/>
    <lineage>
        <taxon>Eukaryota</taxon>
        <taxon>Fungi</taxon>
        <taxon>Dikarya</taxon>
        <taxon>Ascomycota</taxon>
        <taxon>Taphrinomycotina</taxon>
        <taxon>Taphrinomycotina incertae sedis</taxon>
        <taxon>Saitoella</taxon>
    </lineage>
</organism>
<evidence type="ECO:0000259" key="1">
    <source>
        <dbReference type="PROSITE" id="PS51186"/>
    </source>
</evidence>
<dbReference type="Gene3D" id="3.40.630.30">
    <property type="match status" value="1"/>
</dbReference>
<dbReference type="Proteomes" id="UP000033140">
    <property type="component" value="Unassembled WGS sequence"/>
</dbReference>
<dbReference type="SUPFAM" id="SSF55729">
    <property type="entry name" value="Acyl-CoA N-acyltransferases (Nat)"/>
    <property type="match status" value="1"/>
</dbReference>
<dbReference type="UniPathway" id="UPA00113">
    <property type="reaction ID" value="UER00529"/>
</dbReference>
<reference evidence="2 3" key="3">
    <citation type="journal article" date="2015" name="Genome Announc.">
        <title>Draft Genome Sequence of the Archiascomycetous Yeast Saitoella complicata.</title>
        <authorList>
            <person name="Yamauchi K."/>
            <person name="Kondo S."/>
            <person name="Hamamoto M."/>
            <person name="Takahashi Y."/>
            <person name="Ogura Y."/>
            <person name="Hayashi T."/>
            <person name="Nishida H."/>
        </authorList>
    </citation>
    <scope>NUCLEOTIDE SEQUENCE [LARGE SCALE GENOMIC DNA]</scope>
    <source>
        <strain evidence="2 3">NRRL Y-17804</strain>
    </source>
</reference>
<dbReference type="InterPro" id="IPR016181">
    <property type="entry name" value="Acyl_CoA_acyltransferase"/>
</dbReference>
<reference evidence="2 3" key="1">
    <citation type="journal article" date="2011" name="J. Gen. Appl. Microbiol.">
        <title>Draft genome sequencing of the enigmatic yeast Saitoella complicata.</title>
        <authorList>
            <person name="Nishida H."/>
            <person name="Hamamoto M."/>
            <person name="Sugiyama J."/>
        </authorList>
    </citation>
    <scope>NUCLEOTIDE SEQUENCE [LARGE SCALE GENOMIC DNA]</scope>
    <source>
        <strain evidence="2 3">NRRL Y-17804</strain>
    </source>
</reference>
<dbReference type="GO" id="GO:0006048">
    <property type="term" value="P:UDP-N-acetylglucosamine biosynthetic process"/>
    <property type="evidence" value="ECO:0007669"/>
    <property type="project" value="UniProtKB-UniPathway"/>
</dbReference>
<dbReference type="Pfam" id="PF13508">
    <property type="entry name" value="Acetyltransf_7"/>
    <property type="match status" value="1"/>
</dbReference>
<evidence type="ECO:0000313" key="2">
    <source>
        <dbReference type="EMBL" id="GAO48925.1"/>
    </source>
</evidence>
<name>A0A0E9NHQ0_SAICN</name>
<keyword evidence="3" id="KW-1185">Reference proteome</keyword>
<feature type="domain" description="N-acetyltransferase" evidence="1">
    <location>
        <begin position="1"/>
        <end position="133"/>
    </location>
</feature>
<evidence type="ECO:0000313" key="3">
    <source>
        <dbReference type="Proteomes" id="UP000033140"/>
    </source>
</evidence>
<dbReference type="OMA" id="AVARCMV"/>
<sequence length="133" mass="14939">MEVERDEYDNFPREDVIHLLARDRDTNEPLGTIRMIRKSATTVKLGRLAVRSDIRGRSIGRILVDAGEAASIMAWGPGTDHDGRRAQPGIREIVANSQEDKRGFYEKCGYVMDEKLGVFNEDGGPHVKVVKML</sequence>
<dbReference type="STRING" id="698492.A0A0E9NHQ0"/>